<dbReference type="OrthoDB" id="9908697at2759"/>
<proteinExistence type="predicted"/>
<dbReference type="PANTHER" id="PTHR36617:SF5">
    <property type="entry name" value="OS05G0421675 PROTEIN"/>
    <property type="match status" value="1"/>
</dbReference>
<dbReference type="AlphaFoldDB" id="A0A2Z6PR31"/>
<feature type="domain" description="Reverse transcriptase zinc-binding" evidence="1">
    <location>
        <begin position="399"/>
        <end position="487"/>
    </location>
</feature>
<dbReference type="EMBL" id="DF974610">
    <property type="protein sequence ID" value="GAU49699.1"/>
    <property type="molecule type" value="Genomic_DNA"/>
</dbReference>
<name>A0A2Z6PR31_TRISU</name>
<evidence type="ECO:0000259" key="1">
    <source>
        <dbReference type="Pfam" id="PF13966"/>
    </source>
</evidence>
<evidence type="ECO:0000313" key="2">
    <source>
        <dbReference type="EMBL" id="GAU49699.1"/>
    </source>
</evidence>
<organism evidence="2 3">
    <name type="scientific">Trifolium subterraneum</name>
    <name type="common">Subterranean clover</name>
    <dbReference type="NCBI Taxonomy" id="3900"/>
    <lineage>
        <taxon>Eukaryota</taxon>
        <taxon>Viridiplantae</taxon>
        <taxon>Streptophyta</taxon>
        <taxon>Embryophyta</taxon>
        <taxon>Tracheophyta</taxon>
        <taxon>Spermatophyta</taxon>
        <taxon>Magnoliopsida</taxon>
        <taxon>eudicotyledons</taxon>
        <taxon>Gunneridae</taxon>
        <taxon>Pentapetalae</taxon>
        <taxon>rosids</taxon>
        <taxon>fabids</taxon>
        <taxon>Fabales</taxon>
        <taxon>Fabaceae</taxon>
        <taxon>Papilionoideae</taxon>
        <taxon>50 kb inversion clade</taxon>
        <taxon>NPAAA clade</taxon>
        <taxon>Hologalegina</taxon>
        <taxon>IRL clade</taxon>
        <taxon>Trifolieae</taxon>
        <taxon>Trifolium</taxon>
    </lineage>
</organism>
<dbReference type="Pfam" id="PF13966">
    <property type="entry name" value="zf-RVT"/>
    <property type="match status" value="1"/>
</dbReference>
<gene>
    <name evidence="2" type="ORF">TSUD_181970</name>
</gene>
<sequence>MSRLDRFLLPEEWCLTWPNCDQIDSLKHRVSELDQKGEEEVLSGDEEGDANSKYFHSVLAGRRRGNVISMIQVGEVTLEGVAPIRRAVFSHFVSHFENTNMGRLGVGNLQFKSYKSPGPGGINFGFIKDFWDELRGDVMRFIPDFYRNDKLTKDINSTFIALIPKFDSLQRLNDFRPISLVGNLYKILAKVLANRLRLVIGSVISGSQTTFVKDRGSECVDEGDGSTKLVYGSWANIRALRAVIMLFETMSGLRILGKPLGLAGKLFAYERMDREGMWFRVLAARYGVDGGRLRDRGRRGSSWWREIDGIREGGGESGGGWFAEHVSRRVGDGSDTFFWTYLWVDGTPLCERFGRLYALAETKRCTVAEMFSLGWGRKGRLGCGGGNRWMWQPDRDTCYIVQGAYQLLITHDSVHMDDAEHLIWHPRVPLKVSVFAWRLLRDSLPTKSNLITRGMLSPAAYYFVSGCGVAEAAHHLFISCSTFSSLWTLVRSWIGISAVDPISVRDHFVQFTHSTSGSQARRSFLQLIWLASVVEVDECYFSFKLP</sequence>
<accession>A0A2Z6PR31</accession>
<dbReference type="PANTHER" id="PTHR36617">
    <property type="entry name" value="PROTEIN, PUTATIVE-RELATED"/>
    <property type="match status" value="1"/>
</dbReference>
<evidence type="ECO:0000313" key="3">
    <source>
        <dbReference type="Proteomes" id="UP000242715"/>
    </source>
</evidence>
<reference evidence="3" key="1">
    <citation type="journal article" date="2017" name="Front. Plant Sci.">
        <title>Climate Clever Clovers: New Paradigm to Reduce the Environmental Footprint of Ruminants by Breeding Low Methanogenic Forages Utilizing Haplotype Variation.</title>
        <authorList>
            <person name="Kaur P."/>
            <person name="Appels R."/>
            <person name="Bayer P.E."/>
            <person name="Keeble-Gagnere G."/>
            <person name="Wang J."/>
            <person name="Hirakawa H."/>
            <person name="Shirasawa K."/>
            <person name="Vercoe P."/>
            <person name="Stefanova K."/>
            <person name="Durmic Z."/>
            <person name="Nichols P."/>
            <person name="Revell C."/>
            <person name="Isobe S.N."/>
            <person name="Edwards D."/>
            <person name="Erskine W."/>
        </authorList>
    </citation>
    <scope>NUCLEOTIDE SEQUENCE [LARGE SCALE GENOMIC DNA]</scope>
    <source>
        <strain evidence="3">cv. Daliak</strain>
    </source>
</reference>
<dbReference type="InterPro" id="IPR026960">
    <property type="entry name" value="RVT-Znf"/>
</dbReference>
<protein>
    <recommendedName>
        <fullName evidence="1">Reverse transcriptase zinc-binding domain-containing protein</fullName>
    </recommendedName>
</protein>
<dbReference type="Proteomes" id="UP000242715">
    <property type="component" value="Unassembled WGS sequence"/>
</dbReference>
<keyword evidence="3" id="KW-1185">Reference proteome</keyword>